<proteinExistence type="predicted"/>
<accession>A0ACC2S0Z1</accession>
<evidence type="ECO:0000313" key="1">
    <source>
        <dbReference type="EMBL" id="KAJ9055960.1"/>
    </source>
</evidence>
<gene>
    <name evidence="1" type="ORF">DSO57_1037943</name>
</gene>
<dbReference type="EMBL" id="QTSX02006117">
    <property type="protein sequence ID" value="KAJ9055960.1"/>
    <property type="molecule type" value="Genomic_DNA"/>
</dbReference>
<protein>
    <submittedName>
        <fullName evidence="1">Uncharacterized protein</fullName>
    </submittedName>
</protein>
<name>A0ACC2S0Z1_9FUNG</name>
<comment type="caution">
    <text evidence="1">The sequence shown here is derived from an EMBL/GenBank/DDBJ whole genome shotgun (WGS) entry which is preliminary data.</text>
</comment>
<sequence>MKLPVTPKPVPTSTTEFPLDNTDKLFGIVYITITGVIGTIILAVGPCFWVGKLIPYLIKLASILWWALPTKPVACVFPEKMGQQPKPTDAENIPGVRGRAVSRPPVTAPRAKRMMVGESQEVWPRSLLLGQNREI</sequence>
<evidence type="ECO:0000313" key="2">
    <source>
        <dbReference type="Proteomes" id="UP001165960"/>
    </source>
</evidence>
<organism evidence="1 2">
    <name type="scientific">Entomophthora muscae</name>
    <dbReference type="NCBI Taxonomy" id="34485"/>
    <lineage>
        <taxon>Eukaryota</taxon>
        <taxon>Fungi</taxon>
        <taxon>Fungi incertae sedis</taxon>
        <taxon>Zoopagomycota</taxon>
        <taxon>Entomophthoromycotina</taxon>
        <taxon>Entomophthoromycetes</taxon>
        <taxon>Entomophthorales</taxon>
        <taxon>Entomophthoraceae</taxon>
        <taxon>Entomophthora</taxon>
    </lineage>
</organism>
<keyword evidence="2" id="KW-1185">Reference proteome</keyword>
<dbReference type="Proteomes" id="UP001165960">
    <property type="component" value="Unassembled WGS sequence"/>
</dbReference>
<reference evidence="1" key="1">
    <citation type="submission" date="2022-04" db="EMBL/GenBank/DDBJ databases">
        <title>Genome of the entomopathogenic fungus Entomophthora muscae.</title>
        <authorList>
            <person name="Elya C."/>
            <person name="Lovett B.R."/>
            <person name="Lee E."/>
            <person name="Macias A.M."/>
            <person name="Hajek A.E."/>
            <person name="De Bivort B.L."/>
            <person name="Kasson M.T."/>
            <person name="De Fine Licht H.H."/>
            <person name="Stajich J.E."/>
        </authorList>
    </citation>
    <scope>NUCLEOTIDE SEQUENCE</scope>
    <source>
        <strain evidence="1">Berkeley</strain>
    </source>
</reference>